<evidence type="ECO:0000313" key="1">
    <source>
        <dbReference type="EnsemblMetazoa" id="GAUT038893-PA"/>
    </source>
</evidence>
<evidence type="ECO:0000313" key="2">
    <source>
        <dbReference type="Proteomes" id="UP000078200"/>
    </source>
</evidence>
<dbReference type="Proteomes" id="UP000078200">
    <property type="component" value="Unassembled WGS sequence"/>
</dbReference>
<reference evidence="1" key="1">
    <citation type="submission" date="2020-05" db="UniProtKB">
        <authorList>
            <consortium name="EnsemblMetazoa"/>
        </authorList>
    </citation>
    <scope>IDENTIFICATION</scope>
    <source>
        <strain evidence="1">TTRI</strain>
    </source>
</reference>
<keyword evidence="2" id="KW-1185">Reference proteome</keyword>
<dbReference type="VEuPathDB" id="VectorBase:GAUT038893"/>
<sequence>MPIIEANTRASLDTIKALPANIARAPLRGGSHLSTHDHHYGENQLNVKEMPFCDGITLSQFVLLCCCAVVLNTYGLSRFFVFLNTVFNIAALVSQISPPHRPASSNNSVSYLMKD</sequence>
<dbReference type="AlphaFoldDB" id="A0A1A9VIX2"/>
<accession>A0A1A9VIX2</accession>
<proteinExistence type="predicted"/>
<organism evidence="1 2">
    <name type="scientific">Glossina austeni</name>
    <name type="common">Savannah tsetse fly</name>
    <dbReference type="NCBI Taxonomy" id="7395"/>
    <lineage>
        <taxon>Eukaryota</taxon>
        <taxon>Metazoa</taxon>
        <taxon>Ecdysozoa</taxon>
        <taxon>Arthropoda</taxon>
        <taxon>Hexapoda</taxon>
        <taxon>Insecta</taxon>
        <taxon>Pterygota</taxon>
        <taxon>Neoptera</taxon>
        <taxon>Endopterygota</taxon>
        <taxon>Diptera</taxon>
        <taxon>Brachycera</taxon>
        <taxon>Muscomorpha</taxon>
        <taxon>Hippoboscoidea</taxon>
        <taxon>Glossinidae</taxon>
        <taxon>Glossina</taxon>
    </lineage>
</organism>
<dbReference type="EnsemblMetazoa" id="GAUT038893-RA">
    <property type="protein sequence ID" value="GAUT038893-PA"/>
    <property type="gene ID" value="GAUT038893"/>
</dbReference>
<name>A0A1A9VIX2_GLOAU</name>
<protein>
    <submittedName>
        <fullName evidence="1">Uncharacterized protein</fullName>
    </submittedName>
</protein>